<dbReference type="EMBL" id="CAJVCH010109992">
    <property type="protein sequence ID" value="CAG7724483.1"/>
    <property type="molecule type" value="Genomic_DNA"/>
</dbReference>
<proteinExistence type="predicted"/>
<evidence type="ECO:0000256" key="1">
    <source>
        <dbReference type="SAM" id="Phobius"/>
    </source>
</evidence>
<feature type="signal peptide" evidence="2">
    <location>
        <begin position="1"/>
        <end position="16"/>
    </location>
</feature>
<dbReference type="OrthoDB" id="8295787at2759"/>
<reference evidence="3" key="1">
    <citation type="submission" date="2021-06" db="EMBL/GenBank/DDBJ databases">
        <authorList>
            <person name="Hodson N. C."/>
            <person name="Mongue J. A."/>
            <person name="Jaron S. K."/>
        </authorList>
    </citation>
    <scope>NUCLEOTIDE SEQUENCE</scope>
</reference>
<feature type="transmembrane region" description="Helical" evidence="1">
    <location>
        <begin position="468"/>
        <end position="494"/>
    </location>
</feature>
<keyword evidence="4" id="KW-1185">Reference proteome</keyword>
<keyword evidence="1" id="KW-1133">Transmembrane helix</keyword>
<keyword evidence="1" id="KW-0472">Membrane</keyword>
<protein>
    <recommendedName>
        <fullName evidence="5">Ferric-chelate reductase 1</fullName>
    </recommendedName>
</protein>
<evidence type="ECO:0000313" key="3">
    <source>
        <dbReference type="EMBL" id="CAG7724483.1"/>
    </source>
</evidence>
<gene>
    <name evidence="3" type="ORF">AFUS01_LOCUS13504</name>
</gene>
<evidence type="ECO:0008006" key="5">
    <source>
        <dbReference type="Google" id="ProtNLM"/>
    </source>
</evidence>
<feature type="transmembrane region" description="Helical" evidence="1">
    <location>
        <begin position="394"/>
        <end position="418"/>
    </location>
</feature>
<accession>A0A8J2JRQ1</accession>
<feature type="transmembrane region" description="Helical" evidence="1">
    <location>
        <begin position="438"/>
        <end position="456"/>
    </location>
</feature>
<evidence type="ECO:0000256" key="2">
    <source>
        <dbReference type="SAM" id="SignalP"/>
    </source>
</evidence>
<feature type="transmembrane region" description="Helical" evidence="1">
    <location>
        <begin position="360"/>
        <end position="382"/>
    </location>
</feature>
<organism evidence="3 4">
    <name type="scientific">Allacma fusca</name>
    <dbReference type="NCBI Taxonomy" id="39272"/>
    <lineage>
        <taxon>Eukaryota</taxon>
        <taxon>Metazoa</taxon>
        <taxon>Ecdysozoa</taxon>
        <taxon>Arthropoda</taxon>
        <taxon>Hexapoda</taxon>
        <taxon>Collembola</taxon>
        <taxon>Symphypleona</taxon>
        <taxon>Sminthuridae</taxon>
        <taxon>Allacma</taxon>
    </lineage>
</organism>
<dbReference type="Proteomes" id="UP000708208">
    <property type="component" value="Unassembled WGS sequence"/>
</dbReference>
<feature type="transmembrane region" description="Helical" evidence="1">
    <location>
        <begin position="514"/>
        <end position="533"/>
    </location>
</feature>
<name>A0A8J2JRQ1_9HEXA</name>
<evidence type="ECO:0000313" key="4">
    <source>
        <dbReference type="Proteomes" id="UP000708208"/>
    </source>
</evidence>
<sequence length="595" mass="67409">MALYLTIILQVFGVQAAIDHSIGYFPADISPGLKSIGIEPFLSEKAAKSVLRVRDSKNQELKLYLYPVYYKGEPLFAWFRVQGKINNGGIRWFAIQAESKESKHSVGEFFHPEFISDKSSCFSSLTYSSVPSDPEKLTKYNFLPSLYSPNPSVTVPVGFVFKTENPSSFPSEINLLWRMSMSLCGFDDKNPVLFRGYALNHDDSTGLVTAETPEILYKDFLYGAHDPKPPKNADLSCNSQQMPQWVEGVTNTMNLKDASSTCSDALKDRPYDHFYGRCNIYRNSSKPSEVYECKGNNKFYSSLPAQTAATARAGSLTPDLIFCIGPNSTCTGIYEILEAKGIATTSYLGSVIMEAREAHGILMVIVTFFLIPVTSFTTRYFKETFLTRRVLHNHIWYCVHLVGILHAFIGTVTSMFVATRAGSIYGTNRDNKALIHRIFGWVSVGCFMLLILQNGLRLTCRIPRMLCIFCHFLLATLVYYGFIAVCILSCYIPGSPSSLRPIREDIDLETVTFLALFWVFFDIVMHAVMMHFIERSDWEMDLAGPRFYICNRYLGFFFFPVLPIDTEEDAPGRQFRDDYWYPSRRNVFGTYGADT</sequence>
<dbReference type="AlphaFoldDB" id="A0A8J2JRQ1"/>
<keyword evidence="2" id="KW-0732">Signal</keyword>
<comment type="caution">
    <text evidence="3">The sequence shown here is derived from an EMBL/GenBank/DDBJ whole genome shotgun (WGS) entry which is preliminary data.</text>
</comment>
<keyword evidence="1" id="KW-0812">Transmembrane</keyword>
<feature type="chain" id="PRO_5035198655" description="Ferric-chelate reductase 1" evidence="2">
    <location>
        <begin position="17"/>
        <end position="595"/>
    </location>
</feature>